<accession>A0A0A9UKE3</accession>
<proteinExistence type="predicted"/>
<reference evidence="1" key="1">
    <citation type="submission" date="2014-09" db="EMBL/GenBank/DDBJ databases">
        <authorList>
            <person name="Magalhaes I.L.F."/>
            <person name="Oliveira U."/>
            <person name="Santos F.R."/>
            <person name="Vidigal T.H.D.A."/>
            <person name="Brescovit A.D."/>
            <person name="Santos A.J."/>
        </authorList>
    </citation>
    <scope>NUCLEOTIDE SEQUENCE</scope>
    <source>
        <tissue evidence="1">Shoot tissue taken approximately 20 cm above the soil surface</tissue>
    </source>
</reference>
<dbReference type="AlphaFoldDB" id="A0A0A9UKE3"/>
<organism evidence="1">
    <name type="scientific">Arundo donax</name>
    <name type="common">Giant reed</name>
    <name type="synonym">Donax arundinaceus</name>
    <dbReference type="NCBI Taxonomy" id="35708"/>
    <lineage>
        <taxon>Eukaryota</taxon>
        <taxon>Viridiplantae</taxon>
        <taxon>Streptophyta</taxon>
        <taxon>Embryophyta</taxon>
        <taxon>Tracheophyta</taxon>
        <taxon>Spermatophyta</taxon>
        <taxon>Magnoliopsida</taxon>
        <taxon>Liliopsida</taxon>
        <taxon>Poales</taxon>
        <taxon>Poaceae</taxon>
        <taxon>PACMAD clade</taxon>
        <taxon>Arundinoideae</taxon>
        <taxon>Arundineae</taxon>
        <taxon>Arundo</taxon>
    </lineage>
</organism>
<protein>
    <submittedName>
        <fullName evidence="1">Uncharacterized protein</fullName>
    </submittedName>
</protein>
<reference evidence="1" key="2">
    <citation type="journal article" date="2015" name="Data Brief">
        <title>Shoot transcriptome of the giant reed, Arundo donax.</title>
        <authorList>
            <person name="Barrero R.A."/>
            <person name="Guerrero F.D."/>
            <person name="Moolhuijzen P."/>
            <person name="Goolsby J.A."/>
            <person name="Tidwell J."/>
            <person name="Bellgard S.E."/>
            <person name="Bellgard M.I."/>
        </authorList>
    </citation>
    <scope>NUCLEOTIDE SEQUENCE</scope>
    <source>
        <tissue evidence="1">Shoot tissue taken approximately 20 cm above the soil surface</tissue>
    </source>
</reference>
<sequence length="35" mass="4056">MFLARSAMTRRSLGGTLWNHVSCGRFSFFFSSLRK</sequence>
<evidence type="ECO:0000313" key="1">
    <source>
        <dbReference type="EMBL" id="JAD17750.1"/>
    </source>
</evidence>
<dbReference type="EMBL" id="GBRH01280145">
    <property type="protein sequence ID" value="JAD17750.1"/>
    <property type="molecule type" value="Transcribed_RNA"/>
</dbReference>
<name>A0A0A9UKE3_ARUDO</name>